<dbReference type="Proteomes" id="UP000187209">
    <property type="component" value="Unassembled WGS sequence"/>
</dbReference>
<dbReference type="InterPro" id="IPR037239">
    <property type="entry name" value="OSBP_sf"/>
</dbReference>
<evidence type="ECO:0000313" key="2">
    <source>
        <dbReference type="EMBL" id="OMJ80871.1"/>
    </source>
</evidence>
<evidence type="ECO:0008006" key="4">
    <source>
        <dbReference type="Google" id="ProtNLM"/>
    </source>
</evidence>
<dbReference type="Pfam" id="PF01237">
    <property type="entry name" value="Oxysterol_BP"/>
    <property type="match status" value="1"/>
</dbReference>
<evidence type="ECO:0000256" key="1">
    <source>
        <dbReference type="SAM" id="MobiDB-lite"/>
    </source>
</evidence>
<dbReference type="GO" id="GO:0005829">
    <property type="term" value="C:cytosol"/>
    <property type="evidence" value="ECO:0007669"/>
    <property type="project" value="TreeGrafter"/>
</dbReference>
<protein>
    <recommendedName>
        <fullName evidence="4">Oxysterol-binding protein</fullName>
    </recommendedName>
</protein>
<feature type="compositionally biased region" description="Basic and acidic residues" evidence="1">
    <location>
        <begin position="337"/>
        <end position="350"/>
    </location>
</feature>
<gene>
    <name evidence="2" type="ORF">SteCoe_18774</name>
</gene>
<accession>A0A1R2BVZ8</accession>
<proteinExistence type="predicted"/>
<sequence length="357" mass="40455">MVSPCRWPEAHPQGGLNLIEDEKSKSVVGEILKSMGRKILEGKFNDIMRISRPACISYPMTYLQAASRDFSYCRFLTQAAIEPDPIIRLQLICSFIISGLHINPTEFKNKPPLNPILGETHTAELSDGTKIWLEQTCHHPPITHWYMTGPNDLYVFHGHGQIIAGLAGPNTIKAGKQGKHMIRFNNGDIVEYTAPNMKISGLVLGQRNVNFHGTFRVTDVKNKIVAIFTFEEDPGVLNSIKGKLAGFLGAKKQIPSDFFNVKICMVNEDGDTQKDICEGFGSWLEYLKFGDRVYWSIDMKPEENWVVSLDHLPSDSIYREDLQQLKQDNENQAQIEKDRLENIQRRDKTLRAQNPGQ</sequence>
<dbReference type="OrthoDB" id="14833at2759"/>
<dbReference type="AlphaFoldDB" id="A0A1R2BVZ8"/>
<organism evidence="2 3">
    <name type="scientific">Stentor coeruleus</name>
    <dbReference type="NCBI Taxonomy" id="5963"/>
    <lineage>
        <taxon>Eukaryota</taxon>
        <taxon>Sar</taxon>
        <taxon>Alveolata</taxon>
        <taxon>Ciliophora</taxon>
        <taxon>Postciliodesmatophora</taxon>
        <taxon>Heterotrichea</taxon>
        <taxon>Heterotrichida</taxon>
        <taxon>Stentoridae</taxon>
        <taxon>Stentor</taxon>
    </lineage>
</organism>
<evidence type="ECO:0000313" key="3">
    <source>
        <dbReference type="Proteomes" id="UP000187209"/>
    </source>
</evidence>
<dbReference type="GO" id="GO:0032934">
    <property type="term" value="F:sterol binding"/>
    <property type="evidence" value="ECO:0007669"/>
    <property type="project" value="TreeGrafter"/>
</dbReference>
<dbReference type="PANTHER" id="PTHR10972:SF148">
    <property type="entry name" value="OXYSTEROL-BINDING PROTEIN 9"/>
    <property type="match status" value="1"/>
</dbReference>
<reference evidence="2 3" key="1">
    <citation type="submission" date="2016-11" db="EMBL/GenBank/DDBJ databases">
        <title>The macronuclear genome of Stentor coeruleus: a giant cell with tiny introns.</title>
        <authorList>
            <person name="Slabodnick M."/>
            <person name="Ruby J.G."/>
            <person name="Reiff S.B."/>
            <person name="Swart E.C."/>
            <person name="Gosai S."/>
            <person name="Prabakaran S."/>
            <person name="Witkowska E."/>
            <person name="Larue G.E."/>
            <person name="Fisher S."/>
            <person name="Freeman R.M."/>
            <person name="Gunawardena J."/>
            <person name="Chu W."/>
            <person name="Stover N.A."/>
            <person name="Gregory B.D."/>
            <person name="Nowacki M."/>
            <person name="Derisi J."/>
            <person name="Roy S.W."/>
            <person name="Marshall W.F."/>
            <person name="Sood P."/>
        </authorList>
    </citation>
    <scope>NUCLEOTIDE SEQUENCE [LARGE SCALE GENOMIC DNA]</scope>
    <source>
        <strain evidence="2">WM001</strain>
    </source>
</reference>
<dbReference type="Gene3D" id="2.40.160.120">
    <property type="match status" value="1"/>
</dbReference>
<dbReference type="EMBL" id="MPUH01000404">
    <property type="protein sequence ID" value="OMJ80871.1"/>
    <property type="molecule type" value="Genomic_DNA"/>
</dbReference>
<dbReference type="InterPro" id="IPR000648">
    <property type="entry name" value="Oxysterol-bd"/>
</dbReference>
<feature type="region of interest" description="Disordered" evidence="1">
    <location>
        <begin position="337"/>
        <end position="357"/>
    </location>
</feature>
<keyword evidence="3" id="KW-1185">Reference proteome</keyword>
<name>A0A1R2BVZ8_9CILI</name>
<dbReference type="GO" id="GO:0016020">
    <property type="term" value="C:membrane"/>
    <property type="evidence" value="ECO:0007669"/>
    <property type="project" value="TreeGrafter"/>
</dbReference>
<dbReference type="PANTHER" id="PTHR10972">
    <property type="entry name" value="OXYSTEROL-BINDING PROTEIN-RELATED"/>
    <property type="match status" value="1"/>
</dbReference>
<comment type="caution">
    <text evidence="2">The sequence shown here is derived from an EMBL/GenBank/DDBJ whole genome shotgun (WGS) entry which is preliminary data.</text>
</comment>
<dbReference type="SUPFAM" id="SSF144000">
    <property type="entry name" value="Oxysterol-binding protein-like"/>
    <property type="match status" value="1"/>
</dbReference>